<dbReference type="InterPro" id="IPR051675">
    <property type="entry name" value="Endo/Exo/Phosphatase_dom_1"/>
</dbReference>
<dbReference type="Gene3D" id="3.10.560.10">
    <property type="entry name" value="Outer membrane lipoprotein wza domain like"/>
    <property type="match status" value="1"/>
</dbReference>
<protein>
    <submittedName>
        <fullName evidence="4">ComEA family DNA-binding protein</fullName>
    </submittedName>
</protein>
<name>A0ABT8TQ07_9ACTN</name>
<feature type="compositionally biased region" description="Pro residues" evidence="1">
    <location>
        <begin position="64"/>
        <end position="86"/>
    </location>
</feature>
<reference evidence="4" key="1">
    <citation type="submission" date="2023-06" db="EMBL/GenBank/DDBJ databases">
        <title>Genome sequence of Nocardioides sp. SOB44.</title>
        <authorList>
            <person name="Zhang G."/>
        </authorList>
    </citation>
    <scope>NUCLEOTIDE SEQUENCE</scope>
    <source>
        <strain evidence="4">SOB44</strain>
    </source>
</reference>
<gene>
    <name evidence="4" type="ORF">QWJ41_07325</name>
</gene>
<dbReference type="PANTHER" id="PTHR21180:SF32">
    <property type="entry name" value="ENDONUCLEASE_EXONUCLEASE_PHOSPHATASE FAMILY DOMAIN-CONTAINING PROTEIN 1"/>
    <property type="match status" value="1"/>
</dbReference>
<keyword evidence="2" id="KW-1133">Transmembrane helix</keyword>
<dbReference type="InterPro" id="IPR003882">
    <property type="entry name" value="Pistil_extensin"/>
</dbReference>
<sequence>MRSRRPSPEHQEAVARRLAQLSAELEAVRPPPPPPSPPPQQEEEPDPDADDDWWAPHTRIRPLAGPPTPALPAPPPLPPLPAPAAPPVSGPVPGMVPVPGRHAARRARPRPELVGAAHDLVPATLRGRALLSSAHLGVVALLVAAGLAVTSWWVVRSDPEPSGPRLETVAEVETPLVDLVPPEPAPAAAGVVGAAGADEPGTEVTVDVAGKVRRPGIAVLPAGSRVVDALEAAGGARPGVDLAGLNLARLLVDGEQVLVGVPGAVAAPAAGVPPAPPGSPGAALVDLNTADQALLETLPQVGPVTAGAILAWRTEHGAFTAVEELLEVDGIGEATLAQLAPLVTV</sequence>
<feature type="transmembrane region" description="Helical" evidence="2">
    <location>
        <begin position="136"/>
        <end position="155"/>
    </location>
</feature>
<dbReference type="PANTHER" id="PTHR21180">
    <property type="entry name" value="ENDONUCLEASE/EXONUCLEASE/PHOSPHATASE FAMILY DOMAIN-CONTAINING PROTEIN 1"/>
    <property type="match status" value="1"/>
</dbReference>
<dbReference type="SUPFAM" id="SSF47781">
    <property type="entry name" value="RuvA domain 2-like"/>
    <property type="match status" value="1"/>
</dbReference>
<feature type="compositionally biased region" description="Pro residues" evidence="1">
    <location>
        <begin position="29"/>
        <end position="40"/>
    </location>
</feature>
<organism evidence="4 5">
    <name type="scientific">Nocardioides cremeus</name>
    <dbReference type="NCBI Taxonomy" id="3058044"/>
    <lineage>
        <taxon>Bacteria</taxon>
        <taxon>Bacillati</taxon>
        <taxon>Actinomycetota</taxon>
        <taxon>Actinomycetes</taxon>
        <taxon>Propionibacteriales</taxon>
        <taxon>Nocardioidaceae</taxon>
        <taxon>Nocardioides</taxon>
    </lineage>
</organism>
<dbReference type="InterPro" id="IPR019554">
    <property type="entry name" value="Soluble_ligand-bd"/>
</dbReference>
<dbReference type="PRINTS" id="PR01218">
    <property type="entry name" value="PSTLEXTENSIN"/>
</dbReference>
<evidence type="ECO:0000259" key="3">
    <source>
        <dbReference type="Pfam" id="PF10531"/>
    </source>
</evidence>
<evidence type="ECO:0000256" key="2">
    <source>
        <dbReference type="SAM" id="Phobius"/>
    </source>
</evidence>
<keyword evidence="4" id="KW-0238">DNA-binding</keyword>
<feature type="compositionally biased region" description="Basic and acidic residues" evidence="1">
    <location>
        <begin position="1"/>
        <end position="15"/>
    </location>
</feature>
<dbReference type="EMBL" id="JAULSC010000005">
    <property type="protein sequence ID" value="MDO3395520.1"/>
    <property type="molecule type" value="Genomic_DNA"/>
</dbReference>
<feature type="domain" description="Soluble ligand binding" evidence="3">
    <location>
        <begin position="206"/>
        <end position="257"/>
    </location>
</feature>
<keyword evidence="5" id="KW-1185">Reference proteome</keyword>
<feature type="compositionally biased region" description="Acidic residues" evidence="1">
    <location>
        <begin position="41"/>
        <end position="53"/>
    </location>
</feature>
<proteinExistence type="predicted"/>
<dbReference type="Gene3D" id="1.10.150.320">
    <property type="entry name" value="Photosystem II 12 kDa extrinsic protein"/>
    <property type="match status" value="1"/>
</dbReference>
<evidence type="ECO:0000313" key="5">
    <source>
        <dbReference type="Proteomes" id="UP001168363"/>
    </source>
</evidence>
<dbReference type="Pfam" id="PF10531">
    <property type="entry name" value="SLBB"/>
    <property type="match status" value="1"/>
</dbReference>
<evidence type="ECO:0000313" key="4">
    <source>
        <dbReference type="EMBL" id="MDO3395520.1"/>
    </source>
</evidence>
<dbReference type="Pfam" id="PF12836">
    <property type="entry name" value="HHH_3"/>
    <property type="match status" value="1"/>
</dbReference>
<evidence type="ECO:0000256" key="1">
    <source>
        <dbReference type="SAM" id="MobiDB-lite"/>
    </source>
</evidence>
<feature type="region of interest" description="Disordered" evidence="1">
    <location>
        <begin position="1"/>
        <end position="86"/>
    </location>
</feature>
<accession>A0ABT8TQ07</accession>
<dbReference type="RefSeq" id="WP_302706892.1">
    <property type="nucleotide sequence ID" value="NZ_JAULSC010000005.1"/>
</dbReference>
<keyword evidence="2" id="KW-0472">Membrane</keyword>
<comment type="caution">
    <text evidence="4">The sequence shown here is derived from an EMBL/GenBank/DDBJ whole genome shotgun (WGS) entry which is preliminary data.</text>
</comment>
<dbReference type="GO" id="GO:0003677">
    <property type="term" value="F:DNA binding"/>
    <property type="evidence" value="ECO:0007669"/>
    <property type="project" value="UniProtKB-KW"/>
</dbReference>
<dbReference type="Proteomes" id="UP001168363">
    <property type="component" value="Unassembled WGS sequence"/>
</dbReference>
<dbReference type="InterPro" id="IPR010994">
    <property type="entry name" value="RuvA_2-like"/>
</dbReference>
<keyword evidence="2" id="KW-0812">Transmembrane</keyword>